<dbReference type="SMART" id="SM00220">
    <property type="entry name" value="S_TKc"/>
    <property type="match status" value="1"/>
</dbReference>
<sequence>MSVDALSDFELGDVLGVGTVGTIYIATEIATGEQVALKKLHPAVSQDPTIRARFEREMLILSRLRHPNIIAYYGGGDDNGTLFYAMELVRGGTVKDLLESRGAFAWPVVVELARQICSALQYAHNHGVIHRDLKPGNLFLTREGEVKLGDFGIARDLRNADLTSTGMTVGTHAYMAPEQITGDASISGKADLYALGCCLYEMLVGRKMFNGENFAQLFEQHLRTPPPHARESVPDCPVELDEVINELLAKRPEDRPFNARKVQAVMLQLDETYHTHDLAAQAGSDVAGSDVAADGVASRGRQILVEQIRNRSDGPPERTVSWSRLAILGALILAGIAIASALSK</sequence>
<evidence type="ECO:0000256" key="3">
    <source>
        <dbReference type="ARBA" id="ARBA00022679"/>
    </source>
</evidence>
<dbReference type="PANTHER" id="PTHR43289:SF6">
    <property type="entry name" value="SERINE_THREONINE-PROTEIN KINASE NEKL-3"/>
    <property type="match status" value="1"/>
</dbReference>
<feature type="domain" description="Protein kinase" evidence="8">
    <location>
        <begin position="9"/>
        <end position="267"/>
    </location>
</feature>
<dbReference type="SUPFAM" id="SSF56112">
    <property type="entry name" value="Protein kinase-like (PK-like)"/>
    <property type="match status" value="1"/>
</dbReference>
<dbReference type="Proteomes" id="UP000317977">
    <property type="component" value="Unassembled WGS sequence"/>
</dbReference>
<keyword evidence="6" id="KW-0067">ATP-binding</keyword>
<dbReference type="Pfam" id="PF00069">
    <property type="entry name" value="Pkinase"/>
    <property type="match status" value="1"/>
</dbReference>
<organism evidence="9 10">
    <name type="scientific">Rubripirellula reticaptiva</name>
    <dbReference type="NCBI Taxonomy" id="2528013"/>
    <lineage>
        <taxon>Bacteria</taxon>
        <taxon>Pseudomonadati</taxon>
        <taxon>Planctomycetota</taxon>
        <taxon>Planctomycetia</taxon>
        <taxon>Pirellulales</taxon>
        <taxon>Pirellulaceae</taxon>
        <taxon>Rubripirellula</taxon>
    </lineage>
</organism>
<dbReference type="PROSITE" id="PS50011">
    <property type="entry name" value="PROTEIN_KINASE_DOM"/>
    <property type="match status" value="1"/>
</dbReference>
<dbReference type="EC" id="2.7.11.1" evidence="1"/>
<dbReference type="EMBL" id="SJPX01000004">
    <property type="protein sequence ID" value="TWU49189.1"/>
    <property type="molecule type" value="Genomic_DNA"/>
</dbReference>
<keyword evidence="3 9" id="KW-0808">Transferase</keyword>
<comment type="caution">
    <text evidence="9">The sequence shown here is derived from an EMBL/GenBank/DDBJ whole genome shotgun (WGS) entry which is preliminary data.</text>
</comment>
<feature type="transmembrane region" description="Helical" evidence="7">
    <location>
        <begin position="322"/>
        <end position="342"/>
    </location>
</feature>
<evidence type="ECO:0000256" key="2">
    <source>
        <dbReference type="ARBA" id="ARBA00022527"/>
    </source>
</evidence>
<dbReference type="Gene3D" id="1.10.510.10">
    <property type="entry name" value="Transferase(Phosphotransferase) domain 1"/>
    <property type="match status" value="1"/>
</dbReference>
<dbReference type="PANTHER" id="PTHR43289">
    <property type="entry name" value="MITOGEN-ACTIVATED PROTEIN KINASE KINASE KINASE 20-RELATED"/>
    <property type="match status" value="1"/>
</dbReference>
<dbReference type="RefSeq" id="WP_146535486.1">
    <property type="nucleotide sequence ID" value="NZ_SJPX01000004.1"/>
</dbReference>
<keyword evidence="7" id="KW-0472">Membrane</keyword>
<evidence type="ECO:0000256" key="7">
    <source>
        <dbReference type="SAM" id="Phobius"/>
    </source>
</evidence>
<evidence type="ECO:0000313" key="10">
    <source>
        <dbReference type="Proteomes" id="UP000317977"/>
    </source>
</evidence>
<dbReference type="AlphaFoldDB" id="A0A5C6EP99"/>
<keyword evidence="4" id="KW-0547">Nucleotide-binding</keyword>
<dbReference type="FunFam" id="1.10.510.10:FF:000021">
    <property type="entry name" value="Serine/threonine protein kinase"/>
    <property type="match status" value="1"/>
</dbReference>
<evidence type="ECO:0000256" key="1">
    <source>
        <dbReference type="ARBA" id="ARBA00012513"/>
    </source>
</evidence>
<dbReference type="PROSITE" id="PS00108">
    <property type="entry name" value="PROTEIN_KINASE_ST"/>
    <property type="match status" value="1"/>
</dbReference>
<dbReference type="InterPro" id="IPR000719">
    <property type="entry name" value="Prot_kinase_dom"/>
</dbReference>
<evidence type="ECO:0000256" key="6">
    <source>
        <dbReference type="ARBA" id="ARBA00022840"/>
    </source>
</evidence>
<dbReference type="GO" id="GO:0004674">
    <property type="term" value="F:protein serine/threonine kinase activity"/>
    <property type="evidence" value="ECO:0007669"/>
    <property type="project" value="UniProtKB-KW"/>
</dbReference>
<dbReference type="InterPro" id="IPR008271">
    <property type="entry name" value="Ser/Thr_kinase_AS"/>
</dbReference>
<evidence type="ECO:0000256" key="4">
    <source>
        <dbReference type="ARBA" id="ARBA00022741"/>
    </source>
</evidence>
<keyword evidence="7" id="KW-0812">Transmembrane</keyword>
<dbReference type="InterPro" id="IPR011009">
    <property type="entry name" value="Kinase-like_dom_sf"/>
</dbReference>
<dbReference type="CDD" id="cd14014">
    <property type="entry name" value="STKc_PknB_like"/>
    <property type="match status" value="1"/>
</dbReference>
<keyword evidence="10" id="KW-1185">Reference proteome</keyword>
<dbReference type="GO" id="GO:0005524">
    <property type="term" value="F:ATP binding"/>
    <property type="evidence" value="ECO:0007669"/>
    <property type="project" value="UniProtKB-KW"/>
</dbReference>
<dbReference type="OrthoDB" id="6111975at2"/>
<evidence type="ECO:0000259" key="8">
    <source>
        <dbReference type="PROSITE" id="PS50011"/>
    </source>
</evidence>
<protein>
    <recommendedName>
        <fullName evidence="1">non-specific serine/threonine protein kinase</fullName>
        <ecNumber evidence="1">2.7.11.1</ecNumber>
    </recommendedName>
</protein>
<keyword evidence="7" id="KW-1133">Transmembrane helix</keyword>
<keyword evidence="5 9" id="KW-0418">Kinase</keyword>
<proteinExistence type="predicted"/>
<name>A0A5C6EP99_9BACT</name>
<reference evidence="9 10" key="1">
    <citation type="submission" date="2019-02" db="EMBL/GenBank/DDBJ databases">
        <title>Deep-cultivation of Planctomycetes and their phenomic and genomic characterization uncovers novel biology.</title>
        <authorList>
            <person name="Wiegand S."/>
            <person name="Jogler M."/>
            <person name="Boedeker C."/>
            <person name="Pinto D."/>
            <person name="Vollmers J."/>
            <person name="Rivas-Marin E."/>
            <person name="Kohn T."/>
            <person name="Peeters S.H."/>
            <person name="Heuer A."/>
            <person name="Rast P."/>
            <person name="Oberbeckmann S."/>
            <person name="Bunk B."/>
            <person name="Jeske O."/>
            <person name="Meyerdierks A."/>
            <person name="Storesund J.E."/>
            <person name="Kallscheuer N."/>
            <person name="Luecker S."/>
            <person name="Lage O.M."/>
            <person name="Pohl T."/>
            <person name="Merkel B.J."/>
            <person name="Hornburger P."/>
            <person name="Mueller R.-W."/>
            <person name="Bruemmer F."/>
            <person name="Labrenz M."/>
            <person name="Spormann A.M."/>
            <person name="Op Den Camp H."/>
            <person name="Overmann J."/>
            <person name="Amann R."/>
            <person name="Jetten M.S.M."/>
            <person name="Mascher T."/>
            <person name="Medema M.H."/>
            <person name="Devos D.P."/>
            <person name="Kaster A.-K."/>
            <person name="Ovreas L."/>
            <person name="Rohde M."/>
            <person name="Galperin M.Y."/>
            <person name="Jogler C."/>
        </authorList>
    </citation>
    <scope>NUCLEOTIDE SEQUENCE [LARGE SCALE GENOMIC DNA]</scope>
    <source>
        <strain evidence="9 10">Poly59</strain>
    </source>
</reference>
<accession>A0A5C6EP99</accession>
<gene>
    <name evidence="9" type="primary">pknB_12</name>
    <name evidence="9" type="ORF">Poly59_38030</name>
</gene>
<evidence type="ECO:0000313" key="9">
    <source>
        <dbReference type="EMBL" id="TWU49189.1"/>
    </source>
</evidence>
<keyword evidence="2" id="KW-0723">Serine/threonine-protein kinase</keyword>
<evidence type="ECO:0000256" key="5">
    <source>
        <dbReference type="ARBA" id="ARBA00022777"/>
    </source>
</evidence>